<accession>A0A4S8NN05</accession>
<evidence type="ECO:0000313" key="3">
    <source>
        <dbReference type="Proteomes" id="UP000307087"/>
    </source>
</evidence>
<dbReference type="Proteomes" id="UP000307087">
    <property type="component" value="Unassembled WGS sequence"/>
</dbReference>
<feature type="region of interest" description="Disordered" evidence="1">
    <location>
        <begin position="44"/>
        <end position="132"/>
    </location>
</feature>
<evidence type="ECO:0000256" key="1">
    <source>
        <dbReference type="SAM" id="MobiDB-lite"/>
    </source>
</evidence>
<comment type="caution">
    <text evidence="2">The sequence shown here is derived from an EMBL/GenBank/DDBJ whole genome shotgun (WGS) entry which is preliminary data.</text>
</comment>
<reference evidence="2 3" key="1">
    <citation type="journal article" date="2009" name="Int. J. Syst. Evol. Microbiol.">
        <title>Nocardioides caeni sp. nov., isolated from wastewater.</title>
        <authorList>
            <person name="Yoon J.H."/>
            <person name="Kang S.J."/>
            <person name="Park S."/>
            <person name="Kim W."/>
            <person name="Oh T.K."/>
        </authorList>
    </citation>
    <scope>NUCLEOTIDE SEQUENCE [LARGE SCALE GENOMIC DNA]</scope>
    <source>
        <strain evidence="2 3">DSM 23134</strain>
    </source>
</reference>
<feature type="compositionally biased region" description="Low complexity" evidence="1">
    <location>
        <begin position="103"/>
        <end position="124"/>
    </location>
</feature>
<proteinExistence type="predicted"/>
<keyword evidence="3" id="KW-1185">Reference proteome</keyword>
<dbReference type="AlphaFoldDB" id="A0A4S8NN05"/>
<dbReference type="RefSeq" id="WP_136561598.1">
    <property type="nucleotide sequence ID" value="NZ_BAABLS010000001.1"/>
</dbReference>
<dbReference type="EMBL" id="STGW01000002">
    <property type="protein sequence ID" value="THV17662.1"/>
    <property type="molecule type" value="Genomic_DNA"/>
</dbReference>
<gene>
    <name evidence="2" type="ORF">E9934_04065</name>
</gene>
<evidence type="ECO:0000313" key="2">
    <source>
        <dbReference type="EMBL" id="THV17662.1"/>
    </source>
</evidence>
<name>A0A4S8NN05_9ACTN</name>
<protein>
    <submittedName>
        <fullName evidence="2">Uncharacterized protein</fullName>
    </submittedName>
</protein>
<organism evidence="2 3">
    <name type="scientific">Nocardioides caeni</name>
    <dbReference type="NCBI Taxonomy" id="574700"/>
    <lineage>
        <taxon>Bacteria</taxon>
        <taxon>Bacillati</taxon>
        <taxon>Actinomycetota</taxon>
        <taxon>Actinomycetes</taxon>
        <taxon>Propionibacteriales</taxon>
        <taxon>Nocardioidaceae</taxon>
        <taxon>Nocardioides</taxon>
    </lineage>
</organism>
<sequence length="132" mass="13197">MTHTTTLDKIKHLAGETLKVPAAATGAAVGLAKTAADRITGVVGSLAGGRPETGQPAPTSTAPPPTETAVAVDPEQPVNVTEELGLDPAPVAKPKKRRPAPKPVTGIDAAADTTAVDATPADIAEAVDPTRE</sequence>